<dbReference type="OrthoDB" id="3260546at2759"/>
<accession>A0A9P5WZD7</accession>
<gene>
    <name evidence="1" type="ORF">P691DRAFT_792942</name>
</gene>
<reference evidence="1" key="1">
    <citation type="submission" date="2020-11" db="EMBL/GenBank/DDBJ databases">
        <authorList>
            <consortium name="DOE Joint Genome Institute"/>
            <person name="Ahrendt S."/>
            <person name="Riley R."/>
            <person name="Andreopoulos W."/>
            <person name="Labutti K."/>
            <person name="Pangilinan J."/>
            <person name="Ruiz-Duenas F.J."/>
            <person name="Barrasa J.M."/>
            <person name="Sanchez-Garcia M."/>
            <person name="Camarero S."/>
            <person name="Miyauchi S."/>
            <person name="Serrano A."/>
            <person name="Linde D."/>
            <person name="Babiker R."/>
            <person name="Drula E."/>
            <person name="Ayuso-Fernandez I."/>
            <person name="Pacheco R."/>
            <person name="Padilla G."/>
            <person name="Ferreira P."/>
            <person name="Barriuso J."/>
            <person name="Kellner H."/>
            <person name="Castanera R."/>
            <person name="Alfaro M."/>
            <person name="Ramirez L."/>
            <person name="Pisabarro A.G."/>
            <person name="Kuo A."/>
            <person name="Tritt A."/>
            <person name="Lipzen A."/>
            <person name="He G."/>
            <person name="Yan M."/>
            <person name="Ng V."/>
            <person name="Cullen D."/>
            <person name="Martin F."/>
            <person name="Rosso M.-N."/>
            <person name="Henrissat B."/>
            <person name="Hibbett D."/>
            <person name="Martinez A.T."/>
            <person name="Grigoriev I.V."/>
        </authorList>
    </citation>
    <scope>NUCLEOTIDE SEQUENCE</scope>
    <source>
        <strain evidence="1">MF-IS2</strain>
    </source>
</reference>
<protein>
    <submittedName>
        <fullName evidence="1">Uncharacterized protein</fullName>
    </submittedName>
</protein>
<sequence length="296" mass="34148">MPAPRDRSAPKFDGHPLSLKRFLDEIDTLGNTCQLALEEKIQHTIHYLEWKEYKTWRSCPTASGQDWDAFKQDIIALYPGANEDQKYTLVDLEVLANKQARESMNSRYQFGEYYRNFITITDWLLPKGEISRRERDQIFFSSFNTGFREKLATRLTLKHLDHPLHKPWPIKDIRTAANFLLVANSASNEPNLRTIPLVLNEQVMVDAILDEGSQITMLGLLRDLPVRIGWNMFYLQVQVVENSSYEMLLGQPFLTLTKACTHHYTTGDLHITLCNPNTNDTFTIPTKPRVCPSLGF</sequence>
<dbReference type="AlphaFoldDB" id="A0A9P5WZD7"/>
<evidence type="ECO:0000313" key="1">
    <source>
        <dbReference type="EMBL" id="KAF9440729.1"/>
    </source>
</evidence>
<evidence type="ECO:0000313" key="2">
    <source>
        <dbReference type="Proteomes" id="UP000807342"/>
    </source>
</evidence>
<organism evidence="1 2">
    <name type="scientific">Macrolepiota fuliginosa MF-IS2</name>
    <dbReference type="NCBI Taxonomy" id="1400762"/>
    <lineage>
        <taxon>Eukaryota</taxon>
        <taxon>Fungi</taxon>
        <taxon>Dikarya</taxon>
        <taxon>Basidiomycota</taxon>
        <taxon>Agaricomycotina</taxon>
        <taxon>Agaricomycetes</taxon>
        <taxon>Agaricomycetidae</taxon>
        <taxon>Agaricales</taxon>
        <taxon>Agaricineae</taxon>
        <taxon>Agaricaceae</taxon>
        <taxon>Macrolepiota</taxon>
    </lineage>
</organism>
<name>A0A9P5WZD7_9AGAR</name>
<keyword evidence="2" id="KW-1185">Reference proteome</keyword>
<dbReference type="Proteomes" id="UP000807342">
    <property type="component" value="Unassembled WGS sequence"/>
</dbReference>
<comment type="caution">
    <text evidence="1">The sequence shown here is derived from an EMBL/GenBank/DDBJ whole genome shotgun (WGS) entry which is preliminary data.</text>
</comment>
<proteinExistence type="predicted"/>
<dbReference type="EMBL" id="MU152300">
    <property type="protein sequence ID" value="KAF9440729.1"/>
    <property type="molecule type" value="Genomic_DNA"/>
</dbReference>